<dbReference type="EMBL" id="KC977571">
    <property type="protein sequence ID" value="ATE82305.1"/>
    <property type="molecule type" value="Genomic_DNA"/>
</dbReference>
<evidence type="ECO:0000256" key="1">
    <source>
        <dbReference type="SAM" id="MobiDB-lite"/>
    </source>
</evidence>
<sequence>MVVPCGAKKPIIQRFAGRRQNRVDRGRRRLTKRQSAWLFLDITRARSLADRLAIVQVGISANGLDGPLDLVVTAGRCLQLNSCGLGGWMTVTSLDRGSTTTTPLMHSRDKRQKKRRAKKSTAKSQKLCLEVCERGGNKSVDMEEGREAATKKEEKQRGCDNESMAAEWLEGVTQRDRDKEHRAMSRDSRLPMLDAQPAQTSRFSPRPNPNQRSASGASRTDDLSEVESQPRAASRSQI</sequence>
<name>A0A291AU04_9VIRU</name>
<feature type="compositionally biased region" description="Polar residues" evidence="1">
    <location>
        <begin position="95"/>
        <end position="104"/>
    </location>
</feature>
<proteinExistence type="predicted"/>
<evidence type="ECO:0000313" key="3">
    <source>
        <dbReference type="Proteomes" id="UP000204584"/>
    </source>
</evidence>
<evidence type="ECO:0000313" key="2">
    <source>
        <dbReference type="EMBL" id="ATE82305.1"/>
    </source>
</evidence>
<keyword evidence="3" id="KW-1185">Reference proteome</keyword>
<feature type="compositionally biased region" description="Basic and acidic residues" evidence="1">
    <location>
        <begin position="140"/>
        <end position="160"/>
    </location>
</feature>
<accession>A0A291AU04</accession>
<gene>
    <name evidence="2" type="ORF">psal_cds_1306</name>
</gene>
<dbReference type="Proteomes" id="UP000204584">
    <property type="component" value="Segment"/>
</dbReference>
<dbReference type="RefSeq" id="YP_009430144.1">
    <property type="nucleotide sequence ID" value="NC_022098.1"/>
</dbReference>
<feature type="compositionally biased region" description="Basic residues" evidence="1">
    <location>
        <begin position="108"/>
        <end position="121"/>
    </location>
</feature>
<dbReference type="GeneID" id="34568410"/>
<feature type="region of interest" description="Disordered" evidence="1">
    <location>
        <begin position="95"/>
        <end position="122"/>
    </location>
</feature>
<feature type="compositionally biased region" description="Basic and acidic residues" evidence="1">
    <location>
        <begin position="173"/>
        <end position="189"/>
    </location>
</feature>
<protein>
    <submittedName>
        <fullName evidence="2">Uncharacterized protein</fullName>
    </submittedName>
</protein>
<feature type="compositionally biased region" description="Polar residues" evidence="1">
    <location>
        <begin position="197"/>
        <end position="218"/>
    </location>
</feature>
<feature type="region of interest" description="Disordered" evidence="1">
    <location>
        <begin position="140"/>
        <end position="238"/>
    </location>
</feature>
<organism evidence="2 3">
    <name type="scientific">Pandoravirus salinus</name>
    <dbReference type="NCBI Taxonomy" id="1349410"/>
    <lineage>
        <taxon>Viruses</taxon>
        <taxon>Pandoravirus</taxon>
    </lineage>
</organism>
<dbReference type="KEGG" id="vg:34568410"/>
<reference evidence="2 3" key="1">
    <citation type="journal article" date="2013" name="Science">
        <title>Pandoraviruses: amoeba viruses with genomes up to 2.5 Mb reaching that of parasitic eukaryotes.</title>
        <authorList>
            <person name="Philippe N."/>
            <person name="Legendre M."/>
            <person name="Doutre G."/>
            <person name="Coute Y."/>
            <person name="Poirot O."/>
            <person name="Lescot M."/>
            <person name="Arslan D."/>
            <person name="Seltzer V."/>
            <person name="Bertaux L."/>
            <person name="Bruley C."/>
            <person name="Garin J."/>
            <person name="Claverie J.M."/>
            <person name="Abergel C."/>
        </authorList>
    </citation>
    <scope>NUCLEOTIDE SEQUENCE [LARGE SCALE GENOMIC DNA]</scope>
</reference>